<dbReference type="GO" id="GO:0005886">
    <property type="term" value="C:plasma membrane"/>
    <property type="evidence" value="ECO:0007669"/>
    <property type="project" value="UniProtKB-SubCell"/>
</dbReference>
<feature type="transmembrane region" description="Helical" evidence="8">
    <location>
        <begin position="79"/>
        <end position="98"/>
    </location>
</feature>
<evidence type="ECO:0000313" key="11">
    <source>
        <dbReference type="Proteomes" id="UP000289821"/>
    </source>
</evidence>
<evidence type="ECO:0000256" key="6">
    <source>
        <dbReference type="ARBA" id="ARBA00022989"/>
    </source>
</evidence>
<keyword evidence="11" id="KW-1185">Reference proteome</keyword>
<feature type="transmembrane region" description="Helical" evidence="8">
    <location>
        <begin position="283"/>
        <end position="305"/>
    </location>
</feature>
<feature type="transmembrane region" description="Helical" evidence="8">
    <location>
        <begin position="346"/>
        <end position="368"/>
    </location>
</feature>
<dbReference type="AlphaFoldDB" id="A0A4Q0NQ11"/>
<feature type="transmembrane region" description="Helical" evidence="8">
    <location>
        <begin position="12"/>
        <end position="34"/>
    </location>
</feature>
<dbReference type="GO" id="GO:0042910">
    <property type="term" value="F:xenobiotic transmembrane transporter activity"/>
    <property type="evidence" value="ECO:0007669"/>
    <property type="project" value="InterPro"/>
</dbReference>
<evidence type="ECO:0000256" key="4">
    <source>
        <dbReference type="ARBA" id="ARBA00022475"/>
    </source>
</evidence>
<dbReference type="SUPFAM" id="SSF103473">
    <property type="entry name" value="MFS general substrate transporter"/>
    <property type="match status" value="1"/>
</dbReference>
<keyword evidence="3" id="KW-0813">Transport</keyword>
<comment type="similarity">
    <text evidence="2">Belongs to the major facilitator superfamily. Bcr/CmlA family.</text>
</comment>
<accession>A0A4Q0NQ11</accession>
<feature type="transmembrane region" description="Helical" evidence="8">
    <location>
        <begin position="311"/>
        <end position="334"/>
    </location>
</feature>
<keyword evidence="7 8" id="KW-0472">Membrane</keyword>
<dbReference type="Pfam" id="PF07690">
    <property type="entry name" value="MFS_1"/>
    <property type="match status" value="1"/>
</dbReference>
<dbReference type="FunFam" id="1.20.1720.10:FF:000005">
    <property type="entry name" value="Bcr/CflA family efflux transporter"/>
    <property type="match status" value="1"/>
</dbReference>
<proteinExistence type="inferred from homology"/>
<feature type="transmembrane region" description="Helical" evidence="8">
    <location>
        <begin position="374"/>
        <end position="393"/>
    </location>
</feature>
<evidence type="ECO:0000256" key="1">
    <source>
        <dbReference type="ARBA" id="ARBA00004651"/>
    </source>
</evidence>
<feature type="transmembrane region" description="Helical" evidence="8">
    <location>
        <begin position="217"/>
        <end position="241"/>
    </location>
</feature>
<keyword evidence="5 8" id="KW-0812">Transmembrane</keyword>
<evidence type="ECO:0000313" key="10">
    <source>
        <dbReference type="EMBL" id="RXG12390.1"/>
    </source>
</evidence>
<dbReference type="Gene3D" id="1.20.1720.10">
    <property type="entry name" value="Multidrug resistance protein D"/>
    <property type="match status" value="1"/>
</dbReference>
<keyword evidence="4" id="KW-1003">Cell membrane</keyword>
<dbReference type="GO" id="GO:1990961">
    <property type="term" value="P:xenobiotic detoxification by transmembrane export across the plasma membrane"/>
    <property type="evidence" value="ECO:0007669"/>
    <property type="project" value="InterPro"/>
</dbReference>
<feature type="transmembrane region" description="Helical" evidence="8">
    <location>
        <begin position="137"/>
        <end position="161"/>
    </location>
</feature>
<reference evidence="10 11" key="1">
    <citation type="submission" date="2018-07" db="EMBL/GenBank/DDBJ databases">
        <title>Leeuwenhoekiella genomics.</title>
        <authorList>
            <person name="Tahon G."/>
            <person name="Willems A."/>
        </authorList>
    </citation>
    <scope>NUCLEOTIDE SEQUENCE [LARGE SCALE GENOMIC DNA]</scope>
    <source>
        <strain evidence="10 11">R-50232</strain>
    </source>
</reference>
<name>A0A4Q0NQ11_9FLAO</name>
<feature type="transmembrane region" description="Helical" evidence="8">
    <location>
        <begin position="253"/>
        <end position="271"/>
    </location>
</feature>
<gene>
    <name evidence="10" type="ORF">DSM04_107161</name>
</gene>
<feature type="transmembrane region" description="Helical" evidence="8">
    <location>
        <begin position="46"/>
        <end position="67"/>
    </location>
</feature>
<dbReference type="OrthoDB" id="9800416at2"/>
<dbReference type="Proteomes" id="UP000289821">
    <property type="component" value="Unassembled WGS sequence"/>
</dbReference>
<dbReference type="NCBIfam" id="TIGR00710">
    <property type="entry name" value="efflux_Bcr_CflA"/>
    <property type="match status" value="1"/>
</dbReference>
<dbReference type="EMBL" id="QOVI01000007">
    <property type="protein sequence ID" value="RXG12390.1"/>
    <property type="molecule type" value="Genomic_DNA"/>
</dbReference>
<evidence type="ECO:0000259" key="9">
    <source>
        <dbReference type="PROSITE" id="PS50850"/>
    </source>
</evidence>
<dbReference type="InterPro" id="IPR011701">
    <property type="entry name" value="MFS"/>
</dbReference>
<dbReference type="InterPro" id="IPR036259">
    <property type="entry name" value="MFS_trans_sf"/>
</dbReference>
<dbReference type="PANTHER" id="PTHR23502">
    <property type="entry name" value="MAJOR FACILITATOR SUPERFAMILY"/>
    <property type="match status" value="1"/>
</dbReference>
<dbReference type="RefSeq" id="WP_128762535.1">
    <property type="nucleotide sequence ID" value="NZ_QOVI01000007.1"/>
</dbReference>
<comment type="caution">
    <text evidence="10">The sequence shown here is derived from an EMBL/GenBank/DDBJ whole genome shotgun (WGS) entry which is preliminary data.</text>
</comment>
<evidence type="ECO:0000256" key="7">
    <source>
        <dbReference type="ARBA" id="ARBA00023136"/>
    </source>
</evidence>
<evidence type="ECO:0000256" key="3">
    <source>
        <dbReference type="ARBA" id="ARBA00022448"/>
    </source>
</evidence>
<sequence length="406" mass="44022">MAKRFTTSSRNLIVLILGTLIAIGPFSIDMYLPGFGNVADDFGVDISKVGLTLTSYLIGIALGQLAYGPLMDRFGRRRPLIGGLMLYTVTALLCAISWNLNILIGARFFMALGGCAGMVASKAIVRDLFEKKQVADVLSTLMLIMGVAPIIAPTVGGLVIGAFDWQAVFYILAGFAILMLLLITYVLPESAAPNRTTSLRPVKIVTEYISILKNREFFIFAMTRGFTMACLLSYVSSAPFIFIEFFGLSEQQFGWVFGSNALGLILGSQINRLALKRFSLLQITVATCLALSVLTTGGIVISFLALQFWVVYPFLFVMLFLVGFQNPNVTALSLDPFTKQAGSASALVGSIGMIFGSLASILVAQLVTESVAPLLYILFCSALCSLILVLFYLNKRKSYKIRASKA</sequence>
<evidence type="ECO:0000256" key="8">
    <source>
        <dbReference type="SAM" id="Phobius"/>
    </source>
</evidence>
<feature type="transmembrane region" description="Helical" evidence="8">
    <location>
        <begin position="167"/>
        <end position="187"/>
    </location>
</feature>
<dbReference type="CDD" id="cd17320">
    <property type="entry name" value="MFS_MdfA_MDR_like"/>
    <property type="match status" value="1"/>
</dbReference>
<dbReference type="PROSITE" id="PS50850">
    <property type="entry name" value="MFS"/>
    <property type="match status" value="1"/>
</dbReference>
<feature type="transmembrane region" description="Helical" evidence="8">
    <location>
        <begin position="104"/>
        <end position="125"/>
    </location>
</feature>
<dbReference type="InterPro" id="IPR020846">
    <property type="entry name" value="MFS_dom"/>
</dbReference>
<dbReference type="InterPro" id="IPR004812">
    <property type="entry name" value="Efflux_drug-R_Bcr/CmlA"/>
</dbReference>
<comment type="subcellular location">
    <subcellularLocation>
        <location evidence="1">Cell membrane</location>
        <topology evidence="1">Multi-pass membrane protein</topology>
    </subcellularLocation>
</comment>
<organism evidence="10 11">
    <name type="scientific">Leeuwenhoekiella aestuarii</name>
    <dbReference type="NCBI Taxonomy" id="2249426"/>
    <lineage>
        <taxon>Bacteria</taxon>
        <taxon>Pseudomonadati</taxon>
        <taxon>Bacteroidota</taxon>
        <taxon>Flavobacteriia</taxon>
        <taxon>Flavobacteriales</taxon>
        <taxon>Flavobacteriaceae</taxon>
        <taxon>Leeuwenhoekiella</taxon>
    </lineage>
</organism>
<keyword evidence="6 8" id="KW-1133">Transmembrane helix</keyword>
<feature type="domain" description="Major facilitator superfamily (MFS) profile" evidence="9">
    <location>
        <begin position="13"/>
        <end position="397"/>
    </location>
</feature>
<dbReference type="PANTHER" id="PTHR23502:SF132">
    <property type="entry name" value="POLYAMINE TRANSPORTER 2-RELATED"/>
    <property type="match status" value="1"/>
</dbReference>
<evidence type="ECO:0000256" key="5">
    <source>
        <dbReference type="ARBA" id="ARBA00022692"/>
    </source>
</evidence>
<evidence type="ECO:0000256" key="2">
    <source>
        <dbReference type="ARBA" id="ARBA00006236"/>
    </source>
</evidence>
<protein>
    <submittedName>
        <fullName evidence="10">DHA1 family bicyclomycin/chloramphenicol resistance-like MFS transporter</fullName>
    </submittedName>
</protein>